<keyword evidence="4 7" id="KW-0732">Signal</keyword>
<dbReference type="PROSITE" id="PS00149">
    <property type="entry name" value="SULFATASE_2"/>
    <property type="match status" value="1"/>
</dbReference>
<dbReference type="PANTHER" id="PTHR45953">
    <property type="entry name" value="IDURONATE 2-SULFATASE"/>
    <property type="match status" value="1"/>
</dbReference>
<keyword evidence="5" id="KW-0378">Hydrolase</keyword>
<dbReference type="AlphaFoldDB" id="A0A512M7D7"/>
<proteinExistence type="inferred from homology"/>
<name>A0A512M7D7_9BACT</name>
<evidence type="ECO:0000256" key="5">
    <source>
        <dbReference type="ARBA" id="ARBA00022801"/>
    </source>
</evidence>
<dbReference type="GO" id="GO:0005737">
    <property type="term" value="C:cytoplasm"/>
    <property type="evidence" value="ECO:0007669"/>
    <property type="project" value="TreeGrafter"/>
</dbReference>
<evidence type="ECO:0000313" key="10">
    <source>
        <dbReference type="Proteomes" id="UP000321577"/>
    </source>
</evidence>
<dbReference type="InterPro" id="IPR024607">
    <property type="entry name" value="Sulfatase_CS"/>
</dbReference>
<comment type="cofactor">
    <cofactor evidence="1">
        <name>Ca(2+)</name>
        <dbReference type="ChEBI" id="CHEBI:29108"/>
    </cofactor>
</comment>
<evidence type="ECO:0000259" key="8">
    <source>
        <dbReference type="Pfam" id="PF00884"/>
    </source>
</evidence>
<keyword evidence="6" id="KW-0106">Calcium</keyword>
<keyword evidence="10" id="KW-1185">Reference proteome</keyword>
<gene>
    <name evidence="9" type="ORF">BGE01nite_19410</name>
</gene>
<dbReference type="CDD" id="cd16030">
    <property type="entry name" value="iduronate-2-sulfatase"/>
    <property type="match status" value="1"/>
</dbReference>
<organism evidence="9 10">
    <name type="scientific">Brevifollis gellanilyticus</name>
    <dbReference type="NCBI Taxonomy" id="748831"/>
    <lineage>
        <taxon>Bacteria</taxon>
        <taxon>Pseudomonadati</taxon>
        <taxon>Verrucomicrobiota</taxon>
        <taxon>Verrucomicrobiia</taxon>
        <taxon>Verrucomicrobiales</taxon>
        <taxon>Verrucomicrobiaceae</taxon>
    </lineage>
</organism>
<feature type="chain" id="PRO_5021854009" evidence="7">
    <location>
        <begin position="19"/>
        <end position="479"/>
    </location>
</feature>
<reference evidence="9 10" key="1">
    <citation type="submission" date="2019-07" db="EMBL/GenBank/DDBJ databases">
        <title>Whole genome shotgun sequence of Brevifollis gellanilyticus NBRC 108608.</title>
        <authorList>
            <person name="Hosoyama A."/>
            <person name="Uohara A."/>
            <person name="Ohji S."/>
            <person name="Ichikawa N."/>
        </authorList>
    </citation>
    <scope>NUCLEOTIDE SEQUENCE [LARGE SCALE GENOMIC DNA]</scope>
    <source>
        <strain evidence="9 10">NBRC 108608</strain>
    </source>
</reference>
<dbReference type="RefSeq" id="WP_170266698.1">
    <property type="nucleotide sequence ID" value="NZ_BKAG01000011.1"/>
</dbReference>
<comment type="caution">
    <text evidence="9">The sequence shown here is derived from an EMBL/GenBank/DDBJ whole genome shotgun (WGS) entry which is preliminary data.</text>
</comment>
<evidence type="ECO:0000256" key="6">
    <source>
        <dbReference type="ARBA" id="ARBA00022837"/>
    </source>
</evidence>
<dbReference type="EMBL" id="BKAG01000011">
    <property type="protein sequence ID" value="GEP42650.1"/>
    <property type="molecule type" value="Genomic_DNA"/>
</dbReference>
<dbReference type="InterPro" id="IPR035874">
    <property type="entry name" value="IDS"/>
</dbReference>
<dbReference type="Proteomes" id="UP000321577">
    <property type="component" value="Unassembled WGS sequence"/>
</dbReference>
<dbReference type="SUPFAM" id="SSF53649">
    <property type="entry name" value="Alkaline phosphatase-like"/>
    <property type="match status" value="1"/>
</dbReference>
<dbReference type="GO" id="GO:0004423">
    <property type="term" value="F:iduronate-2-sulfatase activity"/>
    <property type="evidence" value="ECO:0007669"/>
    <property type="project" value="InterPro"/>
</dbReference>
<comment type="similarity">
    <text evidence="2">Belongs to the sulfatase family.</text>
</comment>
<dbReference type="GO" id="GO:0046872">
    <property type="term" value="F:metal ion binding"/>
    <property type="evidence" value="ECO:0007669"/>
    <property type="project" value="UniProtKB-KW"/>
</dbReference>
<evidence type="ECO:0000256" key="7">
    <source>
        <dbReference type="SAM" id="SignalP"/>
    </source>
</evidence>
<evidence type="ECO:0000313" key="9">
    <source>
        <dbReference type="EMBL" id="GEP42650.1"/>
    </source>
</evidence>
<keyword evidence="3" id="KW-0479">Metal-binding</keyword>
<feature type="signal peptide" evidence="7">
    <location>
        <begin position="1"/>
        <end position="18"/>
    </location>
</feature>
<dbReference type="InterPro" id="IPR017850">
    <property type="entry name" value="Alkaline_phosphatase_core_sf"/>
</dbReference>
<dbReference type="PANTHER" id="PTHR45953:SF1">
    <property type="entry name" value="IDURONATE 2-SULFATASE"/>
    <property type="match status" value="1"/>
</dbReference>
<evidence type="ECO:0000256" key="2">
    <source>
        <dbReference type="ARBA" id="ARBA00008779"/>
    </source>
</evidence>
<evidence type="ECO:0000256" key="3">
    <source>
        <dbReference type="ARBA" id="ARBA00022723"/>
    </source>
</evidence>
<feature type="domain" description="Sulfatase N-terminal" evidence="8">
    <location>
        <begin position="20"/>
        <end position="368"/>
    </location>
</feature>
<evidence type="ECO:0000256" key="1">
    <source>
        <dbReference type="ARBA" id="ARBA00001913"/>
    </source>
</evidence>
<sequence length="479" mass="53558">MFRSLSLLFLGAASLSAAKPNVLFIMADDFRPEMGCYGSSALTPNLDKLAKRSVQFDRAYCQQAVCNPSRSSLLTGRRPDTLKLWNNGTHFRELNPDVTTLPLWFKEHGYTTRGVGKIFHNWHTKEKGDRRSWSADEFLHYESHGHDAPKVSGELPPNLATTTTGRTYTDVPLVECRDVPDEAYFDGRVAAEAVRTLAQVKDEAFFLAVGFWKPHAPFNAPKKYWDLYDRAKLPALNPARPEGAPDIAFHQSTEILGPPAKQQPLTAEQSAEMRHGYFANISYMDAQVGKVLAALEASGAAKNTVIIFFADHGYHIGEHSLWGKTSDFEFDAHVPLLISDLRPENHGRKTSALAELVDIFPTLVDLCGLPKPDGLDGKSLVPVLADPARKLKLAAFTQHPRPAYYDREPDKQPKVMGYSVRTADARYTEWRDWKTKAVTARELYLTEQDPAELKNHADDPAQAATLATAERLLLEKYPR</sequence>
<accession>A0A512M7D7</accession>
<protein>
    <submittedName>
        <fullName evidence="9">Iduronate-2-sulfatase</fullName>
    </submittedName>
</protein>
<dbReference type="Gene3D" id="3.40.720.10">
    <property type="entry name" value="Alkaline Phosphatase, subunit A"/>
    <property type="match status" value="1"/>
</dbReference>
<dbReference type="Pfam" id="PF00884">
    <property type="entry name" value="Sulfatase"/>
    <property type="match status" value="1"/>
</dbReference>
<evidence type="ECO:0000256" key="4">
    <source>
        <dbReference type="ARBA" id="ARBA00022729"/>
    </source>
</evidence>
<dbReference type="InterPro" id="IPR000917">
    <property type="entry name" value="Sulfatase_N"/>
</dbReference>